<name>A0ABQ8R825_FUSEQ</name>
<proteinExistence type="predicted"/>
<organism evidence="1 2">
    <name type="scientific">Fusarium equiseti</name>
    <name type="common">Fusarium scirpi</name>
    <dbReference type="NCBI Taxonomy" id="61235"/>
    <lineage>
        <taxon>Eukaryota</taxon>
        <taxon>Fungi</taxon>
        <taxon>Dikarya</taxon>
        <taxon>Ascomycota</taxon>
        <taxon>Pezizomycotina</taxon>
        <taxon>Sordariomycetes</taxon>
        <taxon>Hypocreomycetidae</taxon>
        <taxon>Hypocreales</taxon>
        <taxon>Nectriaceae</taxon>
        <taxon>Fusarium</taxon>
        <taxon>Fusarium incarnatum-equiseti species complex</taxon>
    </lineage>
</organism>
<dbReference type="EMBL" id="JAOQBH010000011">
    <property type="protein sequence ID" value="KAJ4129105.1"/>
    <property type="molecule type" value="Genomic_DNA"/>
</dbReference>
<evidence type="ECO:0000313" key="2">
    <source>
        <dbReference type="Proteomes" id="UP001152024"/>
    </source>
</evidence>
<dbReference type="Pfam" id="PF14441">
    <property type="entry name" value="OTT_1508_deam"/>
    <property type="match status" value="1"/>
</dbReference>
<reference evidence="1" key="1">
    <citation type="submission" date="2022-09" db="EMBL/GenBank/DDBJ databases">
        <title>Fusarium specimens isolated from Avocado Roots.</title>
        <authorList>
            <person name="Stajich J."/>
            <person name="Roper C."/>
            <person name="Heimlech-Rivalta G."/>
        </authorList>
    </citation>
    <scope>NUCLEOTIDE SEQUENCE</scope>
    <source>
        <strain evidence="1">CF00095</strain>
    </source>
</reference>
<sequence length="840" mass="96213">MAHIHIIAPLSVSPGASDVIEWHFPPDLESEISTLATSCHVRQQQREPIVQSAQQDEDGALDLMDDGECTRPFSTLTLDSDTEMKSRFLDRLAELLCYDKKPVLITSTALVSDTKDNIIVCARNSSTRGNTWSTKDVDMLEHLAEILEKTSSGEPLDYDTLLELQKVLVEYYSQRIKHHAKQLMSLEQGMTGMAFFNEAGCGAIASGSLSIYQFAKQVETLSYSTDFYRILKIKLSATRRRRVLDELAFIGRPMQGPIEFLFMAQKCTWFQNLKIYLLKSLPSRKVKAWNLPQAGINLKPQQEMKFNSEIRKPRNIHAEMMLIGYIFSIMRRGLVVFPYLGVSKKTCLLCGYMLREIAQFDTRGNHGKCYSQWTLPPILRAIPDVTERLGKAVFSLRDILQEEEKKEAAHMDAERESSIAAAIPTKHKKEADIFNEVGRPIDATDQLVLACHKDTYPEEEDVAKRFGFMSFISGTDRLRLFELYRRLVVDYKVDEDELRAALEQRKLKEMLMFRCGQTNDPCMLSDKDWLKNQERFEVDGRHAGLITLFEATQEELLSANDRKLPLDELQPREKQKALLFYVQIRNGFKPDTDEDNWITLGLCTAPDAASETQLCSAYASLIQHCTYEEFWNCIAKSSIVELFEKYGLTHTISHMRNFKDHMAHVKKWYASVWELKRFTRMQDADPSRAVVVDYGFINCTDASQRMQLRETYQQYFNDGHDEMSLHEVCISGQLATFLELVLGTLSVPSQLLNNPYPLKDYSLMGLVVPSVVVCPESAVDQVRELHAVGENDSVIITIPDTEHEDQIQILQERAAFLGTGLRERYYSQEDGGWYQELRIE</sequence>
<protein>
    <submittedName>
        <fullName evidence="1">Uncharacterized protein</fullName>
    </submittedName>
</protein>
<dbReference type="Proteomes" id="UP001152024">
    <property type="component" value="Unassembled WGS sequence"/>
</dbReference>
<accession>A0ABQ8R825</accession>
<dbReference type="InterPro" id="IPR027796">
    <property type="entry name" value="OTT_1508_deam-like"/>
</dbReference>
<comment type="caution">
    <text evidence="1">The sequence shown here is derived from an EMBL/GenBank/DDBJ whole genome shotgun (WGS) entry which is preliminary data.</text>
</comment>
<evidence type="ECO:0000313" key="1">
    <source>
        <dbReference type="EMBL" id="KAJ4129105.1"/>
    </source>
</evidence>
<keyword evidence="2" id="KW-1185">Reference proteome</keyword>
<gene>
    <name evidence="1" type="ORF">NW768_007636</name>
</gene>